<evidence type="ECO:0000256" key="6">
    <source>
        <dbReference type="ARBA" id="ARBA00022816"/>
    </source>
</evidence>
<name>A0A1D1V9T7_RAMVA</name>
<dbReference type="Proteomes" id="UP000186922">
    <property type="component" value="Unassembled WGS sequence"/>
</dbReference>
<dbReference type="InterPro" id="IPR030217">
    <property type="entry name" value="NXF_fam"/>
</dbReference>
<dbReference type="CDD" id="cd14342">
    <property type="entry name" value="UBA_TAP-C"/>
    <property type="match status" value="1"/>
</dbReference>
<dbReference type="PROSITE" id="PS51281">
    <property type="entry name" value="TAP_C"/>
    <property type="match status" value="1"/>
</dbReference>
<dbReference type="SUPFAM" id="SSF52058">
    <property type="entry name" value="L domain-like"/>
    <property type="match status" value="1"/>
</dbReference>
<evidence type="ECO:0000256" key="5">
    <source>
        <dbReference type="ARBA" id="ARBA00022737"/>
    </source>
</evidence>
<proteinExistence type="inferred from homology"/>
<keyword evidence="3" id="KW-0813">Transport</keyword>
<feature type="domain" description="NTF2" evidence="9">
    <location>
        <begin position="398"/>
        <end position="542"/>
    </location>
</feature>
<dbReference type="FunFam" id="1.10.8.10:FF:000018">
    <property type="entry name" value="Nuclear RNA export factor 1"/>
    <property type="match status" value="1"/>
</dbReference>
<dbReference type="Pfam" id="PF22602">
    <property type="entry name" value="NXF_NTF2"/>
    <property type="match status" value="1"/>
</dbReference>
<dbReference type="PROSITE" id="PS51450">
    <property type="entry name" value="LRR"/>
    <property type="match status" value="2"/>
</dbReference>
<organism evidence="11 12">
    <name type="scientific">Ramazzottius varieornatus</name>
    <name type="common">Water bear</name>
    <name type="synonym">Tardigrade</name>
    <dbReference type="NCBI Taxonomy" id="947166"/>
    <lineage>
        <taxon>Eukaryota</taxon>
        <taxon>Metazoa</taxon>
        <taxon>Ecdysozoa</taxon>
        <taxon>Tardigrada</taxon>
        <taxon>Eutardigrada</taxon>
        <taxon>Parachela</taxon>
        <taxon>Hypsibioidea</taxon>
        <taxon>Ramazzottiidae</taxon>
        <taxon>Ramazzottius</taxon>
    </lineage>
</organism>
<dbReference type="InterPro" id="IPR005637">
    <property type="entry name" value="TAP_C_dom"/>
</dbReference>
<accession>A0A1D1V9T7</accession>
<evidence type="ECO:0000256" key="1">
    <source>
        <dbReference type="ARBA" id="ARBA00004642"/>
    </source>
</evidence>
<dbReference type="SUPFAM" id="SSF54928">
    <property type="entry name" value="RNA-binding domain, RBD"/>
    <property type="match status" value="1"/>
</dbReference>
<keyword evidence="6" id="KW-0509">mRNA transport</keyword>
<gene>
    <name evidence="11" type="primary">RvY_09548-1</name>
    <name evidence="11" type="synonym">RvY_09548.1</name>
    <name evidence="11" type="ORF">RvY_09548</name>
</gene>
<dbReference type="InterPro" id="IPR057125">
    <property type="entry name" value="NXF1/2/3/5-like_LRR"/>
</dbReference>
<comment type="similarity">
    <text evidence="2">Belongs to the NXF family.</text>
</comment>
<dbReference type="InterPro" id="IPR009060">
    <property type="entry name" value="UBA-like_sf"/>
</dbReference>
<reference evidence="11 12" key="1">
    <citation type="journal article" date="2016" name="Nat. Commun.">
        <title>Extremotolerant tardigrade genome and improved radiotolerance of human cultured cells by tardigrade-unique protein.</title>
        <authorList>
            <person name="Hashimoto T."/>
            <person name="Horikawa D.D."/>
            <person name="Saito Y."/>
            <person name="Kuwahara H."/>
            <person name="Kozuka-Hata H."/>
            <person name="Shin-I T."/>
            <person name="Minakuchi Y."/>
            <person name="Ohishi K."/>
            <person name="Motoyama A."/>
            <person name="Aizu T."/>
            <person name="Enomoto A."/>
            <person name="Kondo K."/>
            <person name="Tanaka S."/>
            <person name="Hara Y."/>
            <person name="Koshikawa S."/>
            <person name="Sagara H."/>
            <person name="Miura T."/>
            <person name="Yokobori S."/>
            <person name="Miyagawa K."/>
            <person name="Suzuki Y."/>
            <person name="Kubo T."/>
            <person name="Oyama M."/>
            <person name="Kohara Y."/>
            <person name="Fujiyama A."/>
            <person name="Arakawa K."/>
            <person name="Katayama T."/>
            <person name="Toyoda A."/>
            <person name="Kunieda T."/>
        </authorList>
    </citation>
    <scope>NUCLEOTIDE SEQUENCE [LARGE SCALE GENOMIC DNA]</scope>
    <source>
        <strain evidence="11 12">YOKOZUNA-1</strain>
    </source>
</reference>
<dbReference type="SMART" id="SM00804">
    <property type="entry name" value="TAP_C"/>
    <property type="match status" value="1"/>
</dbReference>
<dbReference type="PANTHER" id="PTHR10662:SF22">
    <property type="entry name" value="NUCLEAR RNA EXPORT FACTOR 1"/>
    <property type="match status" value="1"/>
</dbReference>
<dbReference type="Gene3D" id="1.10.8.10">
    <property type="entry name" value="DNA helicase RuvA subunit, C-terminal domain"/>
    <property type="match status" value="1"/>
</dbReference>
<dbReference type="SUPFAM" id="SSF46934">
    <property type="entry name" value="UBA-like"/>
    <property type="match status" value="1"/>
</dbReference>
<evidence type="ECO:0000313" key="12">
    <source>
        <dbReference type="Proteomes" id="UP000186922"/>
    </source>
</evidence>
<evidence type="ECO:0000256" key="2">
    <source>
        <dbReference type="ARBA" id="ARBA00009285"/>
    </source>
</evidence>
<dbReference type="Gene3D" id="3.30.70.330">
    <property type="match status" value="1"/>
</dbReference>
<dbReference type="GO" id="GO:0005737">
    <property type="term" value="C:cytoplasm"/>
    <property type="evidence" value="ECO:0007669"/>
    <property type="project" value="InterPro"/>
</dbReference>
<keyword evidence="12" id="KW-1185">Reference proteome</keyword>
<dbReference type="PROSITE" id="PS50177">
    <property type="entry name" value="NTF2_DOMAIN"/>
    <property type="match status" value="1"/>
</dbReference>
<dbReference type="Pfam" id="PF03943">
    <property type="entry name" value="TAP_C"/>
    <property type="match status" value="1"/>
</dbReference>
<feature type="region of interest" description="Disordered" evidence="8">
    <location>
        <begin position="31"/>
        <end position="90"/>
    </location>
</feature>
<evidence type="ECO:0000313" key="11">
    <source>
        <dbReference type="EMBL" id="GAU98394.1"/>
    </source>
</evidence>
<evidence type="ECO:0000259" key="9">
    <source>
        <dbReference type="PROSITE" id="PS50177"/>
    </source>
</evidence>
<feature type="region of interest" description="Disordered" evidence="8">
    <location>
        <begin position="564"/>
        <end position="584"/>
    </location>
</feature>
<dbReference type="InterPro" id="IPR032675">
    <property type="entry name" value="LRR_dom_sf"/>
</dbReference>
<dbReference type="GO" id="GO:0003723">
    <property type="term" value="F:RNA binding"/>
    <property type="evidence" value="ECO:0007669"/>
    <property type="project" value="InterPro"/>
</dbReference>
<keyword evidence="5" id="KW-0677">Repeat</keyword>
<feature type="compositionally biased region" description="Polar residues" evidence="8">
    <location>
        <begin position="570"/>
        <end position="581"/>
    </location>
</feature>
<comment type="caution">
    <text evidence="11">The sequence shown here is derived from an EMBL/GenBank/DDBJ whole genome shotgun (WGS) entry which is preliminary data.</text>
</comment>
<sequence>MSFQIMEDDYGKFYSKNGGDRMALRAGRFGPRRKHTSMPYKLDREGDAQMGDGPPPSTSTATIENREPRSMGLNPGMGRPTGRGRSTSVTIPAKGDVFSRLGARPGRESFPVGARGRERPRIIHHGGRRPVADWFKIKLLGAAQVDRNWVMKSLQDQLTIPLTPVQVVTDGNSLVFHVNSRPLSEQLRGLHRVLTFPTGSKIAIQVNNSQAPTLHLDDNVKEKIKSVMASRYNPAMKFLDLRNFAEDAEFKKDNLSVHLTRRNIMTAVVDLIISNVSDLQSLDLSGNKINELNAFATLGGKIPLKTLNLSDNVIPRVYEIDRLKTFTSLTDLDLSRNPARGEYRDNSSYVENVRKRLPNLLRLDGVLLPKKIGFDAPVRAALPVPTPFHVPNEEAKQQLTTFVQQFFQCYDTQRNHLTAAYAVDGQFSYQYTLSSDRTSAYQSGRNLQFIEENSWRTKRLHIGPTNIVSFFNTLPSTAHLFESFTMDVFFNENSLVGFAVAGLFREDYVSPTKKGTLRSFCRNFVVRIDPNGLSIISDTLSIASPTLEQMKQFGNVAVVKPESIPHPSASHAQSPQPTSSHATDDSMKELMVAQFARESGMNLHFSRMALDDNGWDYAKAATVFTELRSQNKLPAEAFVK</sequence>
<dbReference type="AlphaFoldDB" id="A0A1D1V9T7"/>
<dbReference type="Pfam" id="PF24048">
    <property type="entry name" value="LRR_NXF1-5"/>
    <property type="match status" value="1"/>
</dbReference>
<dbReference type="STRING" id="947166.A0A1D1V9T7"/>
<dbReference type="GO" id="GO:0016973">
    <property type="term" value="P:poly(A)+ mRNA export from nucleus"/>
    <property type="evidence" value="ECO:0007669"/>
    <property type="project" value="TreeGrafter"/>
</dbReference>
<feature type="domain" description="TAP-C" evidence="10">
    <location>
        <begin position="586"/>
        <end position="640"/>
    </location>
</feature>
<dbReference type="OrthoDB" id="25872at2759"/>
<dbReference type="PANTHER" id="PTHR10662">
    <property type="entry name" value="NUCLEAR RNA EXPORT FACTOR"/>
    <property type="match status" value="1"/>
</dbReference>
<dbReference type="InterPro" id="IPR015245">
    <property type="entry name" value="Tap_RNA-bd"/>
</dbReference>
<dbReference type="InterPro" id="IPR018222">
    <property type="entry name" value="Nuclear_transport_factor_2_euk"/>
</dbReference>
<dbReference type="EMBL" id="BDGG01000004">
    <property type="protein sequence ID" value="GAU98394.1"/>
    <property type="molecule type" value="Genomic_DNA"/>
</dbReference>
<dbReference type="InterPro" id="IPR035979">
    <property type="entry name" value="RBD_domain_sf"/>
</dbReference>
<dbReference type="InterPro" id="IPR002075">
    <property type="entry name" value="NTF2_dom"/>
</dbReference>
<protein>
    <recommendedName>
        <fullName evidence="13">Nuclear RNA export factor 1</fullName>
    </recommendedName>
</protein>
<evidence type="ECO:0000256" key="7">
    <source>
        <dbReference type="ARBA" id="ARBA00023242"/>
    </source>
</evidence>
<evidence type="ECO:0000259" key="10">
    <source>
        <dbReference type="PROSITE" id="PS51281"/>
    </source>
</evidence>
<dbReference type="InterPro" id="IPR032710">
    <property type="entry name" value="NTF2-like_dom_sf"/>
</dbReference>
<dbReference type="Gene3D" id="3.80.10.10">
    <property type="entry name" value="Ribonuclease Inhibitor"/>
    <property type="match status" value="1"/>
</dbReference>
<evidence type="ECO:0000256" key="3">
    <source>
        <dbReference type="ARBA" id="ARBA00022448"/>
    </source>
</evidence>
<evidence type="ECO:0000256" key="4">
    <source>
        <dbReference type="ARBA" id="ARBA00022614"/>
    </source>
</evidence>
<dbReference type="InterPro" id="IPR012677">
    <property type="entry name" value="Nucleotide-bd_a/b_plait_sf"/>
</dbReference>
<keyword evidence="7" id="KW-0539">Nucleus</keyword>
<dbReference type="InterPro" id="IPR001611">
    <property type="entry name" value="Leu-rich_rpt"/>
</dbReference>
<dbReference type="Pfam" id="PF09162">
    <property type="entry name" value="Tap-RNA_bind"/>
    <property type="match status" value="1"/>
</dbReference>
<dbReference type="GO" id="GO:0005654">
    <property type="term" value="C:nucleoplasm"/>
    <property type="evidence" value="ECO:0007669"/>
    <property type="project" value="UniProtKB-SubCell"/>
</dbReference>
<evidence type="ECO:0008006" key="13">
    <source>
        <dbReference type="Google" id="ProtNLM"/>
    </source>
</evidence>
<comment type="subcellular location">
    <subcellularLocation>
        <location evidence="1">Nucleus</location>
        <location evidence="1">Nucleoplasm</location>
    </subcellularLocation>
</comment>
<keyword evidence="4" id="KW-0433">Leucine-rich repeat</keyword>
<dbReference type="SUPFAM" id="SSF54427">
    <property type="entry name" value="NTF2-like"/>
    <property type="match status" value="1"/>
</dbReference>
<dbReference type="Gene3D" id="3.10.450.50">
    <property type="match status" value="1"/>
</dbReference>
<evidence type="ECO:0000256" key="8">
    <source>
        <dbReference type="SAM" id="MobiDB-lite"/>
    </source>
</evidence>